<evidence type="ECO:0000256" key="1">
    <source>
        <dbReference type="SAM" id="Phobius"/>
    </source>
</evidence>
<dbReference type="Proteomes" id="UP001240150">
    <property type="component" value="Chromosome"/>
</dbReference>
<accession>A0ABY8WTJ5</accession>
<protein>
    <submittedName>
        <fullName evidence="2">MFS transporter</fullName>
    </submittedName>
</protein>
<keyword evidence="3" id="KW-1185">Reference proteome</keyword>
<feature type="transmembrane region" description="Helical" evidence="1">
    <location>
        <begin position="72"/>
        <end position="89"/>
    </location>
</feature>
<feature type="transmembrane region" description="Helical" evidence="1">
    <location>
        <begin position="129"/>
        <end position="152"/>
    </location>
</feature>
<organism evidence="2 3">
    <name type="scientific">Actinoplanes oblitus</name>
    <dbReference type="NCBI Taxonomy" id="3040509"/>
    <lineage>
        <taxon>Bacteria</taxon>
        <taxon>Bacillati</taxon>
        <taxon>Actinomycetota</taxon>
        <taxon>Actinomycetes</taxon>
        <taxon>Micromonosporales</taxon>
        <taxon>Micromonosporaceae</taxon>
        <taxon>Actinoplanes</taxon>
    </lineage>
</organism>
<feature type="transmembrane region" description="Helical" evidence="1">
    <location>
        <begin position="366"/>
        <end position="388"/>
    </location>
</feature>
<dbReference type="Pfam" id="PF07690">
    <property type="entry name" value="MFS_1"/>
    <property type="match status" value="1"/>
</dbReference>
<gene>
    <name evidence="2" type="ORF">ACTOB_003915</name>
</gene>
<keyword evidence="1" id="KW-1133">Transmembrane helix</keyword>
<feature type="transmembrane region" description="Helical" evidence="1">
    <location>
        <begin position="334"/>
        <end position="360"/>
    </location>
</feature>
<dbReference type="SUPFAM" id="SSF103473">
    <property type="entry name" value="MFS general substrate transporter"/>
    <property type="match status" value="1"/>
</dbReference>
<feature type="transmembrane region" description="Helical" evidence="1">
    <location>
        <begin position="158"/>
        <end position="176"/>
    </location>
</feature>
<feature type="transmembrane region" description="Helical" evidence="1">
    <location>
        <begin position="249"/>
        <end position="270"/>
    </location>
</feature>
<dbReference type="RefSeq" id="WP_284921720.1">
    <property type="nucleotide sequence ID" value="NZ_CP126980.1"/>
</dbReference>
<evidence type="ECO:0000313" key="3">
    <source>
        <dbReference type="Proteomes" id="UP001240150"/>
    </source>
</evidence>
<name>A0ABY8WTJ5_9ACTN</name>
<keyword evidence="1" id="KW-0812">Transmembrane</keyword>
<dbReference type="Gene3D" id="1.20.1250.20">
    <property type="entry name" value="MFS general substrate transporter like domains"/>
    <property type="match status" value="1"/>
</dbReference>
<feature type="transmembrane region" description="Helical" evidence="1">
    <location>
        <begin position="220"/>
        <end position="243"/>
    </location>
</feature>
<evidence type="ECO:0000313" key="2">
    <source>
        <dbReference type="EMBL" id="WIN00221.1"/>
    </source>
</evidence>
<feature type="transmembrane region" description="Helical" evidence="1">
    <location>
        <begin position="301"/>
        <end position="322"/>
    </location>
</feature>
<reference evidence="2 3" key="1">
    <citation type="submission" date="2023-06" db="EMBL/GenBank/DDBJ databases">
        <authorList>
            <person name="Yushchuk O."/>
            <person name="Binda E."/>
            <person name="Ruckert-Reed C."/>
            <person name="Fedorenko V."/>
            <person name="Kalinowski J."/>
            <person name="Marinelli F."/>
        </authorList>
    </citation>
    <scope>NUCLEOTIDE SEQUENCE [LARGE SCALE GENOMIC DNA]</scope>
    <source>
        <strain evidence="2 3">NRRL 3884</strain>
    </source>
</reference>
<dbReference type="InterPro" id="IPR011701">
    <property type="entry name" value="MFS"/>
</dbReference>
<dbReference type="InterPro" id="IPR036259">
    <property type="entry name" value="MFS_trans_sf"/>
</dbReference>
<dbReference type="EMBL" id="CP126980">
    <property type="protein sequence ID" value="WIN00221.1"/>
    <property type="molecule type" value="Genomic_DNA"/>
</dbReference>
<sequence length="398" mass="41871">MSTVLSPPRRLLSASFVSQVGNWLTFTGLAQHVQSHYGSAATAAAFVTQSLPSLLFVRAVVERIPPSLRPRVYYLTQIGLAVLSLSLVIGTPLPYVLVFFALSALLRGIANPLYMALVGEWVPSQDRSAIYISLGAIGSVTLALSPAVGGVIAIAFGLHWLVVIDAASFLLGLAILRTGPAWRPASGPSRPDEPPSMFTLRGLFGRPPGLTGSRAQALTAWTWLSLIGAAVNAVELPVFALIHHFDTRLFGYALSCYGLGGLATLFLRRYVADREQLLPWLSGGYLVSIAAWVFGGDVGAYAGFFGAGLTYGLLNGVLRGLLDRSAQAGGVDAVPLWAWANQVVIVSNLVVYGVATAAFAAGMAPAIGGLVLVGLCLAFVAQSIRVVFRPAVPSVSIR</sequence>
<proteinExistence type="predicted"/>
<keyword evidence="1" id="KW-0472">Membrane</keyword>